<keyword evidence="3" id="KW-1185">Reference proteome</keyword>
<name>A0A6A6IUW5_9PLEO</name>
<keyword evidence="2" id="KW-0808">Transferase</keyword>
<dbReference type="EMBL" id="ML987191">
    <property type="protein sequence ID" value="KAF2253682.1"/>
    <property type="molecule type" value="Genomic_DNA"/>
</dbReference>
<dbReference type="InterPro" id="IPR002818">
    <property type="entry name" value="DJ-1/PfpI"/>
</dbReference>
<dbReference type="OrthoDB" id="543156at2759"/>
<gene>
    <name evidence="2" type="ORF">BU26DRAFT_420157</name>
</gene>
<proteinExistence type="predicted"/>
<evidence type="ECO:0000313" key="2">
    <source>
        <dbReference type="EMBL" id="KAF2253682.1"/>
    </source>
</evidence>
<reference evidence="2" key="1">
    <citation type="journal article" date="2020" name="Stud. Mycol.">
        <title>101 Dothideomycetes genomes: a test case for predicting lifestyles and emergence of pathogens.</title>
        <authorList>
            <person name="Haridas S."/>
            <person name="Albert R."/>
            <person name="Binder M."/>
            <person name="Bloem J."/>
            <person name="Labutti K."/>
            <person name="Salamov A."/>
            <person name="Andreopoulos B."/>
            <person name="Baker S."/>
            <person name="Barry K."/>
            <person name="Bills G."/>
            <person name="Bluhm B."/>
            <person name="Cannon C."/>
            <person name="Castanera R."/>
            <person name="Culley D."/>
            <person name="Daum C."/>
            <person name="Ezra D."/>
            <person name="Gonzalez J."/>
            <person name="Henrissat B."/>
            <person name="Kuo A."/>
            <person name="Liang C."/>
            <person name="Lipzen A."/>
            <person name="Lutzoni F."/>
            <person name="Magnuson J."/>
            <person name="Mondo S."/>
            <person name="Nolan M."/>
            <person name="Ohm R."/>
            <person name="Pangilinan J."/>
            <person name="Park H.-J."/>
            <person name="Ramirez L."/>
            <person name="Alfaro M."/>
            <person name="Sun H."/>
            <person name="Tritt A."/>
            <person name="Yoshinaga Y."/>
            <person name="Zwiers L.-H."/>
            <person name="Turgeon B."/>
            <person name="Goodwin S."/>
            <person name="Spatafora J."/>
            <person name="Crous P."/>
            <person name="Grigoriev I."/>
        </authorList>
    </citation>
    <scope>NUCLEOTIDE SEQUENCE</scope>
    <source>
        <strain evidence="2">CBS 122368</strain>
    </source>
</reference>
<dbReference type="SUPFAM" id="SSF52317">
    <property type="entry name" value="Class I glutamine amidotransferase-like"/>
    <property type="match status" value="1"/>
</dbReference>
<dbReference type="Gene3D" id="3.40.50.880">
    <property type="match status" value="1"/>
</dbReference>
<keyword evidence="2" id="KW-0315">Glutamine amidotransferase</keyword>
<dbReference type="InterPro" id="IPR029062">
    <property type="entry name" value="Class_I_gatase-like"/>
</dbReference>
<protein>
    <submittedName>
        <fullName evidence="2">Class I glutamine amidotransferase-like protein</fullName>
    </submittedName>
</protein>
<dbReference type="Proteomes" id="UP000800094">
    <property type="component" value="Unassembled WGS sequence"/>
</dbReference>
<dbReference type="CDD" id="cd03139">
    <property type="entry name" value="GATase1_PfpI_2"/>
    <property type="match status" value="1"/>
</dbReference>
<dbReference type="PANTHER" id="PTHR43130:SF15">
    <property type="entry name" value="THIJ_PFPI FAMILY PROTEIN (AFU_ORTHOLOGUE AFUA_5G14240)"/>
    <property type="match status" value="1"/>
</dbReference>
<dbReference type="PANTHER" id="PTHR43130">
    <property type="entry name" value="ARAC-FAMILY TRANSCRIPTIONAL REGULATOR"/>
    <property type="match status" value="1"/>
</dbReference>
<accession>A0A6A6IUW5</accession>
<dbReference type="AlphaFoldDB" id="A0A6A6IUW5"/>
<dbReference type="InterPro" id="IPR052158">
    <property type="entry name" value="INH-QAR"/>
</dbReference>
<organism evidence="2 3">
    <name type="scientific">Trematosphaeria pertusa</name>
    <dbReference type="NCBI Taxonomy" id="390896"/>
    <lineage>
        <taxon>Eukaryota</taxon>
        <taxon>Fungi</taxon>
        <taxon>Dikarya</taxon>
        <taxon>Ascomycota</taxon>
        <taxon>Pezizomycotina</taxon>
        <taxon>Dothideomycetes</taxon>
        <taxon>Pleosporomycetidae</taxon>
        <taxon>Pleosporales</taxon>
        <taxon>Massarineae</taxon>
        <taxon>Trematosphaeriaceae</taxon>
        <taxon>Trematosphaeria</taxon>
    </lineage>
</organism>
<dbReference type="GeneID" id="54576676"/>
<feature type="domain" description="DJ-1/PfpI" evidence="1">
    <location>
        <begin position="11"/>
        <end position="197"/>
    </location>
</feature>
<dbReference type="Pfam" id="PF01965">
    <property type="entry name" value="DJ-1_PfpI"/>
    <property type="match status" value="1"/>
</dbReference>
<evidence type="ECO:0000259" key="1">
    <source>
        <dbReference type="Pfam" id="PF01965"/>
    </source>
</evidence>
<dbReference type="RefSeq" id="XP_033688686.1">
    <property type="nucleotide sequence ID" value="XM_033823346.1"/>
</dbReference>
<sequence>MPGPKPQSFGVVLYPGFQLTDVCGPIDVLNTLSTHNPSITLSLVAETATPISTSPKQWPANMGMEPFQTSQSLCATHTFATAPQFDVLLIPGGMGCFDPANKGQPNRAVLDPIVAFVKKQYPGLMYLLTVCTGSGIVSQTGLLDGKKATTFKGAWGVIPKWRPQVEWVPRARWTVDGRIWTSSGVSSGTDLMFAFVKEIFGEGIASDIAKWMEYNRHEDAAEDPFGIEG</sequence>
<evidence type="ECO:0000313" key="3">
    <source>
        <dbReference type="Proteomes" id="UP000800094"/>
    </source>
</evidence>
<dbReference type="GO" id="GO:0016740">
    <property type="term" value="F:transferase activity"/>
    <property type="evidence" value="ECO:0007669"/>
    <property type="project" value="UniProtKB-KW"/>
</dbReference>